<reference evidence="2" key="1">
    <citation type="submission" date="2019-07" db="EMBL/GenBank/DDBJ databases">
        <authorList>
            <person name="Dittberner H."/>
        </authorList>
    </citation>
    <scope>NUCLEOTIDE SEQUENCE [LARGE SCALE GENOMIC DNA]</scope>
</reference>
<dbReference type="AlphaFoldDB" id="A0A565B4K3"/>
<comment type="caution">
    <text evidence="2">The sequence shown here is derived from an EMBL/GenBank/DDBJ whole genome shotgun (WGS) entry which is preliminary data.</text>
</comment>
<evidence type="ECO:0000256" key="1">
    <source>
        <dbReference type="SAM" id="MobiDB-lite"/>
    </source>
</evidence>
<sequence length="79" mass="9171">MTSKDESSIRERAAKEGETRREIEDLKKKLAMEKKRTKRIKLLRLHGDASSRRSGSLDFQFLPCLLSRFSLINVCISFL</sequence>
<organism evidence="2 3">
    <name type="scientific">Arabis nemorensis</name>
    <dbReference type="NCBI Taxonomy" id="586526"/>
    <lineage>
        <taxon>Eukaryota</taxon>
        <taxon>Viridiplantae</taxon>
        <taxon>Streptophyta</taxon>
        <taxon>Embryophyta</taxon>
        <taxon>Tracheophyta</taxon>
        <taxon>Spermatophyta</taxon>
        <taxon>Magnoliopsida</taxon>
        <taxon>eudicotyledons</taxon>
        <taxon>Gunneridae</taxon>
        <taxon>Pentapetalae</taxon>
        <taxon>rosids</taxon>
        <taxon>malvids</taxon>
        <taxon>Brassicales</taxon>
        <taxon>Brassicaceae</taxon>
        <taxon>Arabideae</taxon>
        <taxon>Arabis</taxon>
    </lineage>
</organism>
<feature type="region of interest" description="Disordered" evidence="1">
    <location>
        <begin position="1"/>
        <end position="20"/>
    </location>
</feature>
<protein>
    <submittedName>
        <fullName evidence="2">Uncharacterized protein</fullName>
    </submittedName>
</protein>
<dbReference type="EMBL" id="CABITT030000002">
    <property type="protein sequence ID" value="VVA95705.1"/>
    <property type="molecule type" value="Genomic_DNA"/>
</dbReference>
<evidence type="ECO:0000313" key="3">
    <source>
        <dbReference type="Proteomes" id="UP000489600"/>
    </source>
</evidence>
<name>A0A565B4K3_9BRAS</name>
<gene>
    <name evidence="2" type="ORF">ANE_LOCUS6150</name>
</gene>
<dbReference type="Proteomes" id="UP000489600">
    <property type="component" value="Unassembled WGS sequence"/>
</dbReference>
<accession>A0A565B4K3</accession>
<keyword evidence="3" id="KW-1185">Reference proteome</keyword>
<evidence type="ECO:0000313" key="2">
    <source>
        <dbReference type="EMBL" id="VVA95705.1"/>
    </source>
</evidence>
<proteinExistence type="predicted"/>